<proteinExistence type="predicted"/>
<organism evidence="1 2">
    <name type="scientific">Arthrobacter sulfonylureivorans</name>
    <dbReference type="NCBI Taxonomy" id="2486855"/>
    <lineage>
        <taxon>Bacteria</taxon>
        <taxon>Bacillati</taxon>
        <taxon>Actinomycetota</taxon>
        <taxon>Actinomycetes</taxon>
        <taxon>Micrococcales</taxon>
        <taxon>Micrococcaceae</taxon>
        <taxon>Arthrobacter</taxon>
    </lineage>
</organism>
<name>A0ABY3WAX3_9MICC</name>
<dbReference type="Proteomes" id="UP000829069">
    <property type="component" value="Chromosome"/>
</dbReference>
<sequence>MSAPDASCDPRYGSDAQIEVIVTDASRAEVLHETAPMNDGGGFTYSFTVPSETAAGEASVTAMPYNVDWCDDTGRNNRASGGTGVELERVSCAMPVKPLLISR</sequence>
<gene>
    <name evidence="1" type="ORF">MNQ99_09250</name>
</gene>
<keyword evidence="2" id="KW-1185">Reference proteome</keyword>
<reference evidence="1 2" key="1">
    <citation type="submission" date="2022-03" db="EMBL/GenBank/DDBJ databases">
        <title>Isotopic signatures of nitrous oxide derived from detoxification processes.</title>
        <authorList>
            <person name="Behrendt U."/>
            <person name="Buchen C."/>
            <person name="Well R."/>
            <person name="Ulrich A."/>
            <person name="Rohe L."/>
            <person name="Kolb S."/>
            <person name="Schloter M."/>
            <person name="Horn M.A."/>
            <person name="Augustin J."/>
        </authorList>
    </citation>
    <scope>NUCLEOTIDE SEQUENCE [LARGE SCALE GENOMIC DNA]</scope>
    <source>
        <strain evidence="1 2">S4-C24</strain>
    </source>
</reference>
<dbReference type="EMBL" id="CP093326">
    <property type="protein sequence ID" value="UNK47485.1"/>
    <property type="molecule type" value="Genomic_DNA"/>
</dbReference>
<protein>
    <submittedName>
        <fullName evidence="1">Uncharacterized protein</fullName>
    </submittedName>
</protein>
<evidence type="ECO:0000313" key="2">
    <source>
        <dbReference type="Proteomes" id="UP000829069"/>
    </source>
</evidence>
<dbReference type="RefSeq" id="WP_241915220.1">
    <property type="nucleotide sequence ID" value="NZ_CP093326.1"/>
</dbReference>
<evidence type="ECO:0000313" key="1">
    <source>
        <dbReference type="EMBL" id="UNK47485.1"/>
    </source>
</evidence>
<accession>A0ABY3WAX3</accession>